<dbReference type="EMBL" id="GL883077">
    <property type="protein sequence ID" value="EGF92694.1"/>
    <property type="molecule type" value="Genomic_DNA"/>
</dbReference>
<organism evidence="1 2">
    <name type="scientific">Asticcacaulis biprosthecium C19</name>
    <dbReference type="NCBI Taxonomy" id="715226"/>
    <lineage>
        <taxon>Bacteria</taxon>
        <taxon>Pseudomonadati</taxon>
        <taxon>Pseudomonadota</taxon>
        <taxon>Alphaproteobacteria</taxon>
        <taxon>Caulobacterales</taxon>
        <taxon>Caulobacteraceae</taxon>
        <taxon>Asticcacaulis</taxon>
    </lineage>
</organism>
<dbReference type="AlphaFoldDB" id="F4QHF7"/>
<evidence type="ECO:0000313" key="2">
    <source>
        <dbReference type="Proteomes" id="UP000006512"/>
    </source>
</evidence>
<gene>
    <name evidence="1" type="ORF">ABI_11310</name>
</gene>
<reference evidence="2" key="1">
    <citation type="submission" date="2011-03" db="EMBL/GenBank/DDBJ databases">
        <title>Draft genome sequence of Brevundimonas diminuta.</title>
        <authorList>
            <person name="Brown P.J.B."/>
            <person name="Buechlein A."/>
            <person name="Hemmerich C."/>
            <person name="Brun Y.V."/>
        </authorList>
    </citation>
    <scope>NUCLEOTIDE SEQUENCE [LARGE SCALE GENOMIC DNA]</scope>
    <source>
        <strain evidence="2">C19</strain>
    </source>
</reference>
<dbReference type="STRING" id="715226.ABI_11310"/>
<name>F4QHF7_9CAUL</name>
<evidence type="ECO:0000313" key="1">
    <source>
        <dbReference type="EMBL" id="EGF92694.1"/>
    </source>
</evidence>
<keyword evidence="2" id="KW-1185">Reference proteome</keyword>
<sequence length="96" mass="9960">MAGATAGTAREVESLDPILPSLKSQVGFGQAAVRPLAVAITEHGRYAGCVRGGATYEGRAVPLATLIRGVAFGRGAPVQELNRTYPQDFASAIYQA</sequence>
<accession>F4QHF7</accession>
<proteinExistence type="predicted"/>
<protein>
    <submittedName>
        <fullName evidence="1">Uncharacterized protein</fullName>
    </submittedName>
</protein>
<dbReference type="HOGENOM" id="CLU_2353806_0_0_5"/>
<dbReference type="Proteomes" id="UP000006512">
    <property type="component" value="Unassembled WGS sequence"/>
</dbReference>
<dbReference type="RefSeq" id="WP_006271874.1">
    <property type="nucleotide sequence ID" value="NZ_GL883077.1"/>
</dbReference>